<dbReference type="Gene3D" id="1.10.3660.10">
    <property type="entry name" value="6-phosphogluconate dehydrogenase C-terminal like domain"/>
    <property type="match status" value="1"/>
</dbReference>
<dbReference type="InterPro" id="IPR036291">
    <property type="entry name" value="NAD(P)-bd_dom_sf"/>
</dbReference>
<evidence type="ECO:0000256" key="6">
    <source>
        <dbReference type="ARBA" id="ARBA00022605"/>
    </source>
</evidence>
<evidence type="ECO:0000259" key="11">
    <source>
        <dbReference type="PROSITE" id="PS51176"/>
    </source>
</evidence>
<dbReference type="InterPro" id="IPR003099">
    <property type="entry name" value="Prephen_DH"/>
</dbReference>
<evidence type="ECO:0000256" key="4">
    <source>
        <dbReference type="ARBA" id="ARBA00016891"/>
    </source>
</evidence>
<dbReference type="FunFam" id="3.40.50.720:FF:000208">
    <property type="entry name" value="Prephenate dehydrogenase"/>
    <property type="match status" value="1"/>
</dbReference>
<dbReference type="GO" id="GO:0008977">
    <property type="term" value="F:prephenate dehydrogenase (NAD+) activity"/>
    <property type="evidence" value="ECO:0007669"/>
    <property type="project" value="UniProtKB-EC"/>
</dbReference>
<comment type="catalytic activity">
    <reaction evidence="10">
        <text>prephenate + NAD(+) = 3-(4-hydroxyphenyl)pyruvate + CO2 + NADH</text>
        <dbReference type="Rhea" id="RHEA:13869"/>
        <dbReference type="ChEBI" id="CHEBI:16526"/>
        <dbReference type="ChEBI" id="CHEBI:29934"/>
        <dbReference type="ChEBI" id="CHEBI:36242"/>
        <dbReference type="ChEBI" id="CHEBI:57540"/>
        <dbReference type="ChEBI" id="CHEBI:57945"/>
        <dbReference type="EC" id="1.3.1.12"/>
    </reaction>
</comment>
<comment type="caution">
    <text evidence="13">The sequence shown here is derived from an EMBL/GenBank/DDBJ whole genome shotgun (WGS) entry which is preliminary data.</text>
</comment>
<protein>
    <recommendedName>
        <fullName evidence="4">Prephenate dehydrogenase</fullName>
        <ecNumber evidence="3">1.3.1.12</ecNumber>
    </recommendedName>
</protein>
<dbReference type="NCBIfam" id="NF005107">
    <property type="entry name" value="PRK06545.1-5"/>
    <property type="match status" value="1"/>
</dbReference>
<keyword evidence="6" id="KW-0028">Amino-acid biosynthesis</keyword>
<evidence type="ECO:0000256" key="5">
    <source>
        <dbReference type="ARBA" id="ARBA00022498"/>
    </source>
</evidence>
<dbReference type="Pfam" id="PF20463">
    <property type="entry name" value="PDH_C"/>
    <property type="match status" value="1"/>
</dbReference>
<keyword evidence="9" id="KW-0057">Aromatic amino acid biosynthesis</keyword>
<evidence type="ECO:0000256" key="7">
    <source>
        <dbReference type="ARBA" id="ARBA00023002"/>
    </source>
</evidence>
<evidence type="ECO:0000313" key="14">
    <source>
        <dbReference type="Proteomes" id="UP000028549"/>
    </source>
</evidence>
<dbReference type="Pfam" id="PF02153">
    <property type="entry name" value="PDH_N"/>
    <property type="match status" value="1"/>
</dbReference>
<dbReference type="PROSITE" id="PS51176">
    <property type="entry name" value="PDH_ADH"/>
    <property type="match status" value="1"/>
</dbReference>
<dbReference type="FunFam" id="1.10.3660.10:FF:000003">
    <property type="entry name" value="Prephenate dehydrogenase"/>
    <property type="match status" value="1"/>
</dbReference>
<dbReference type="PANTHER" id="PTHR21363">
    <property type="entry name" value="PREPHENATE DEHYDROGENASE"/>
    <property type="match status" value="1"/>
</dbReference>
<gene>
    <name evidence="13" type="ORF">GS18_0209505</name>
</gene>
<dbReference type="AlphaFoldDB" id="A0A084H0C4"/>
<dbReference type="InterPro" id="IPR046826">
    <property type="entry name" value="PDH_N"/>
</dbReference>
<evidence type="ECO:0000256" key="9">
    <source>
        <dbReference type="ARBA" id="ARBA00023141"/>
    </source>
</evidence>
<dbReference type="Proteomes" id="UP000028549">
    <property type="component" value="Unassembled WGS sequence"/>
</dbReference>
<organism evidence="13 14">
    <name type="scientific">Metabacillus indicus</name>
    <name type="common">Bacillus indicus</name>
    <dbReference type="NCBI Taxonomy" id="246786"/>
    <lineage>
        <taxon>Bacteria</taxon>
        <taxon>Bacillati</taxon>
        <taxon>Bacillota</taxon>
        <taxon>Bacilli</taxon>
        <taxon>Bacillales</taxon>
        <taxon>Bacillaceae</taxon>
        <taxon>Metabacillus</taxon>
    </lineage>
</organism>
<proteinExistence type="inferred from homology"/>
<feature type="domain" description="Prephenate/arogenate dehydrogenase" evidence="11">
    <location>
        <begin position="6"/>
        <end position="295"/>
    </location>
</feature>
<dbReference type="GO" id="GO:0006571">
    <property type="term" value="P:tyrosine biosynthetic process"/>
    <property type="evidence" value="ECO:0007669"/>
    <property type="project" value="UniProtKB-UniPathway"/>
</dbReference>
<dbReference type="Pfam" id="PF01842">
    <property type="entry name" value="ACT"/>
    <property type="match status" value="1"/>
</dbReference>
<evidence type="ECO:0000256" key="2">
    <source>
        <dbReference type="ARBA" id="ARBA00007964"/>
    </source>
</evidence>
<dbReference type="SUPFAM" id="SSF48179">
    <property type="entry name" value="6-phosphogluconate dehydrogenase C-terminal domain-like"/>
    <property type="match status" value="1"/>
</dbReference>
<comment type="similarity">
    <text evidence="2">Belongs to the prephenate/arogenate dehydrogenase family.</text>
</comment>
<dbReference type="CDD" id="cd04909">
    <property type="entry name" value="ACT_PDH-BS"/>
    <property type="match status" value="1"/>
</dbReference>
<accession>A0A084H0C4</accession>
<evidence type="ECO:0000313" key="13">
    <source>
        <dbReference type="EMBL" id="KEZ53036.1"/>
    </source>
</evidence>
<evidence type="ECO:0000256" key="8">
    <source>
        <dbReference type="ARBA" id="ARBA00023027"/>
    </source>
</evidence>
<evidence type="ECO:0000256" key="3">
    <source>
        <dbReference type="ARBA" id="ARBA00012068"/>
    </source>
</evidence>
<dbReference type="UniPathway" id="UPA00122">
    <property type="reaction ID" value="UER00961"/>
</dbReference>
<dbReference type="STRING" id="246786.GS18_0209505"/>
<evidence type="ECO:0000256" key="10">
    <source>
        <dbReference type="ARBA" id="ARBA00049260"/>
    </source>
</evidence>
<dbReference type="PROSITE" id="PS51671">
    <property type="entry name" value="ACT"/>
    <property type="match status" value="1"/>
</dbReference>
<evidence type="ECO:0000259" key="12">
    <source>
        <dbReference type="PROSITE" id="PS51671"/>
    </source>
</evidence>
<dbReference type="SUPFAM" id="SSF51735">
    <property type="entry name" value="NAD(P)-binding Rossmann-fold domains"/>
    <property type="match status" value="1"/>
</dbReference>
<feature type="domain" description="ACT" evidence="12">
    <location>
        <begin position="300"/>
        <end position="370"/>
    </location>
</feature>
<name>A0A084H0C4_METID</name>
<comment type="pathway">
    <text evidence="1">Amino-acid biosynthesis; L-tyrosine biosynthesis; (4-hydroxyphenyl)pyruvate from prephenate (NAD(+) route): step 1/1.</text>
</comment>
<dbReference type="GO" id="GO:0070403">
    <property type="term" value="F:NAD+ binding"/>
    <property type="evidence" value="ECO:0007669"/>
    <property type="project" value="InterPro"/>
</dbReference>
<keyword evidence="14" id="KW-1185">Reference proteome</keyword>
<dbReference type="InterPro" id="IPR050812">
    <property type="entry name" value="Preph/Arog_dehydrog"/>
</dbReference>
<keyword evidence="8" id="KW-0520">NAD</keyword>
<keyword evidence="5" id="KW-0827">Tyrosine biosynthesis</keyword>
<dbReference type="InterPro" id="IPR008927">
    <property type="entry name" value="6-PGluconate_DH-like_C_sf"/>
</dbReference>
<dbReference type="InterPro" id="IPR046825">
    <property type="entry name" value="PDH_C"/>
</dbReference>
<dbReference type="InterPro" id="IPR002912">
    <property type="entry name" value="ACT_dom"/>
</dbReference>
<evidence type="ECO:0000256" key="1">
    <source>
        <dbReference type="ARBA" id="ARBA00005067"/>
    </source>
</evidence>
<dbReference type="SUPFAM" id="SSF55021">
    <property type="entry name" value="ACT-like"/>
    <property type="match status" value="1"/>
</dbReference>
<dbReference type="EMBL" id="JNVC02000004">
    <property type="protein sequence ID" value="KEZ53036.1"/>
    <property type="molecule type" value="Genomic_DNA"/>
</dbReference>
<dbReference type="InterPro" id="IPR045865">
    <property type="entry name" value="ACT-like_dom_sf"/>
</dbReference>
<dbReference type="OrthoDB" id="9802008at2"/>
<keyword evidence="7" id="KW-0560">Oxidoreductase</keyword>
<dbReference type="EC" id="1.3.1.12" evidence="3"/>
<reference evidence="13 14" key="1">
    <citation type="journal article" date="2005" name="Int. J. Syst. Evol. Microbiol.">
        <title>Bacillus cibi sp. nov., isolated from jeotgal, a traditional Korean fermented seafood.</title>
        <authorList>
            <person name="Yoon J.H."/>
            <person name="Lee C.H."/>
            <person name="Oh T.K."/>
        </authorList>
    </citation>
    <scope>NUCLEOTIDE SEQUENCE [LARGE SCALE GENOMIC DNA]</scope>
    <source>
        <strain evidence="13 14">DSM 16189</strain>
    </source>
</reference>
<dbReference type="GO" id="GO:0004665">
    <property type="term" value="F:prephenate dehydrogenase (NADP+) activity"/>
    <property type="evidence" value="ECO:0007669"/>
    <property type="project" value="InterPro"/>
</dbReference>
<dbReference type="Gene3D" id="3.40.50.720">
    <property type="entry name" value="NAD(P)-binding Rossmann-like Domain"/>
    <property type="match status" value="1"/>
</dbReference>
<dbReference type="RefSeq" id="WP_029566049.1">
    <property type="nucleotide sequence ID" value="NZ_JNVC02000004.1"/>
</dbReference>
<sequence>MDQPIKRIHLIGLGLIGGSIALSVKKEFPDAWITGYDINQSQLEIAKTLTVIDEAAGSQFENIETADLIILAAPVEQTLSMIETLSGMKLKKDVIITDVGSTKQKITACAATAFKGDVHFIGGHPMAGSHKSGVTAARAHLFENAFYILTPAKTTSEDSLNKLKNILKGTNAHFIEMTPEVHDEVTGVISHFPHIVAASLVHQAGRFEDTHPVIKRLAAGGFRDITRIASSSPAMWRDILLHNKEKLLTLFADWEREMSRVKDMVEDLDSLALFSYFKDAKDYRDGLPEREKGAIPSFYDLYVDVPDYPGVISEITGYLAMEEISITNIRIIETREEIYGVLRLSFQTDIDRERAQKCIEKYTDYKTFFS</sequence>
<dbReference type="PANTHER" id="PTHR21363:SF0">
    <property type="entry name" value="PREPHENATE DEHYDROGENASE [NADP(+)]"/>
    <property type="match status" value="1"/>
</dbReference>